<protein>
    <submittedName>
        <fullName evidence="2">Uncharacterized protein</fullName>
    </submittedName>
</protein>
<comment type="caution">
    <text evidence="2">The sequence shown here is derived from an EMBL/GenBank/DDBJ whole genome shotgun (WGS) entry which is preliminary data.</text>
</comment>
<evidence type="ECO:0000256" key="1">
    <source>
        <dbReference type="SAM" id="MobiDB-lite"/>
    </source>
</evidence>
<feature type="region of interest" description="Disordered" evidence="1">
    <location>
        <begin position="192"/>
        <end position="258"/>
    </location>
</feature>
<name>A0ABN3JJQ9_9ACTN</name>
<dbReference type="Proteomes" id="UP001501231">
    <property type="component" value="Unassembled WGS sequence"/>
</dbReference>
<evidence type="ECO:0000313" key="3">
    <source>
        <dbReference type="Proteomes" id="UP001501231"/>
    </source>
</evidence>
<proteinExistence type="predicted"/>
<dbReference type="RefSeq" id="WP_344592452.1">
    <property type="nucleotide sequence ID" value="NZ_BAAARW010000020.1"/>
</dbReference>
<organism evidence="2 3">
    <name type="scientific">Actinomadura vinacea</name>
    <dbReference type="NCBI Taxonomy" id="115336"/>
    <lineage>
        <taxon>Bacteria</taxon>
        <taxon>Bacillati</taxon>
        <taxon>Actinomycetota</taxon>
        <taxon>Actinomycetes</taxon>
        <taxon>Streptosporangiales</taxon>
        <taxon>Thermomonosporaceae</taxon>
        <taxon>Actinomadura</taxon>
    </lineage>
</organism>
<accession>A0ABN3JJQ9</accession>
<evidence type="ECO:0000313" key="2">
    <source>
        <dbReference type="EMBL" id="GAA2432472.1"/>
    </source>
</evidence>
<dbReference type="EMBL" id="BAAARW010000020">
    <property type="protein sequence ID" value="GAA2432472.1"/>
    <property type="molecule type" value="Genomic_DNA"/>
</dbReference>
<reference evidence="2 3" key="1">
    <citation type="journal article" date="2019" name="Int. J. Syst. Evol. Microbiol.">
        <title>The Global Catalogue of Microorganisms (GCM) 10K type strain sequencing project: providing services to taxonomists for standard genome sequencing and annotation.</title>
        <authorList>
            <consortium name="The Broad Institute Genomics Platform"/>
            <consortium name="The Broad Institute Genome Sequencing Center for Infectious Disease"/>
            <person name="Wu L."/>
            <person name="Ma J."/>
        </authorList>
    </citation>
    <scope>NUCLEOTIDE SEQUENCE [LARGE SCALE GENOMIC DNA]</scope>
    <source>
        <strain evidence="2 3">JCM 3325</strain>
    </source>
</reference>
<sequence>MTLRRIVLALGAEGYGSRAQLFQDAMQRGLEDVLARAAERAGLRRDEWWRQDTEGGELSVLPLDESEDAVVGAFVPELNSELAQHNRLVAEDARLRLRLAIHFGPATRSSLGFSGDGPVLAAWLCRSRPLLAALEQTDCALAVLLSYEIYTGTVEALRIPLDPERTRRVRVREPGRDVDAWLWLPGRTPNDVRLGTAAAGGGPVPEKEEEGPGGGAGAAGAPPPVHRESFTGAKIITTGPVIGGDQLNIHHHGSDHER</sequence>
<gene>
    <name evidence="2" type="ORF">GCM10010191_53120</name>
</gene>
<keyword evidence="3" id="KW-1185">Reference proteome</keyword>